<evidence type="ECO:0000313" key="2">
    <source>
        <dbReference type="Proteomes" id="UP000033099"/>
    </source>
</evidence>
<accession>A0AAU8TXT3</accession>
<protein>
    <recommendedName>
        <fullName evidence="3">Mobile element protein</fullName>
    </recommendedName>
</protein>
<organism evidence="1 2">
    <name type="scientific">Pseudomonas synxantha</name>
    <dbReference type="NCBI Taxonomy" id="47883"/>
    <lineage>
        <taxon>Bacteria</taxon>
        <taxon>Pseudomonadati</taxon>
        <taxon>Pseudomonadota</taxon>
        <taxon>Gammaproteobacteria</taxon>
        <taxon>Pseudomonadales</taxon>
        <taxon>Pseudomonadaceae</taxon>
        <taxon>Pseudomonas</taxon>
    </lineage>
</organism>
<dbReference type="EMBL" id="CP011117">
    <property type="protein sequence ID" value="AKA86359.1"/>
    <property type="molecule type" value="Genomic_DNA"/>
</dbReference>
<sequence length="55" mass="6365">MVESLRILKVCRKTAFQAHRVTLQLIQNTTVSAGNELREQLRRLTRMQLILMLAA</sequence>
<name>A0AAU8TXT3_9PSED</name>
<reference evidence="1 2" key="1">
    <citation type="journal article" date="2015" name="Genome Announc.">
        <title>Complete Genome Sequence of Biocontrol Strain Pseudomonas fluorescens LBUM223.</title>
        <authorList>
            <person name="Roquigny R."/>
            <person name="Arseneault T."/>
            <person name="Gadkar V.J."/>
            <person name="Novinscak A."/>
            <person name="Joly D.L."/>
            <person name="Filion M."/>
        </authorList>
    </citation>
    <scope>NUCLEOTIDE SEQUENCE [LARGE SCALE GENOMIC DNA]</scope>
    <source>
        <strain evidence="1 2">LBUM223</strain>
    </source>
</reference>
<proteinExistence type="predicted"/>
<gene>
    <name evidence="1" type="ORF">VO64_5813</name>
</gene>
<evidence type="ECO:0000313" key="1">
    <source>
        <dbReference type="EMBL" id="AKA86359.1"/>
    </source>
</evidence>
<dbReference type="KEGG" id="pfb:VO64_5813"/>
<dbReference type="Proteomes" id="UP000033099">
    <property type="component" value="Chromosome"/>
</dbReference>
<evidence type="ECO:0008006" key="3">
    <source>
        <dbReference type="Google" id="ProtNLM"/>
    </source>
</evidence>
<dbReference type="AlphaFoldDB" id="A0AAU8TXT3"/>